<name>A0A3D8IMF1_9HELI</name>
<evidence type="ECO:0000313" key="3">
    <source>
        <dbReference type="Proteomes" id="UP000256514"/>
    </source>
</evidence>
<protein>
    <submittedName>
        <fullName evidence="2">Uncharacterized protein</fullName>
    </submittedName>
</protein>
<feature type="compositionally biased region" description="Polar residues" evidence="1">
    <location>
        <begin position="90"/>
        <end position="102"/>
    </location>
</feature>
<dbReference type="RefSeq" id="WP_115571411.1">
    <property type="nucleotide sequence ID" value="NZ_NXLT01000006.1"/>
</dbReference>
<proteinExistence type="predicted"/>
<organism evidence="2 3">
    <name type="scientific">Helicobacter equorum</name>
    <dbReference type="NCBI Taxonomy" id="361872"/>
    <lineage>
        <taxon>Bacteria</taxon>
        <taxon>Pseudomonadati</taxon>
        <taxon>Campylobacterota</taxon>
        <taxon>Epsilonproteobacteria</taxon>
        <taxon>Campylobacterales</taxon>
        <taxon>Helicobacteraceae</taxon>
        <taxon>Helicobacter</taxon>
    </lineage>
</organism>
<dbReference type="EMBL" id="NXLT01000006">
    <property type="protein sequence ID" value="RDU66457.1"/>
    <property type="molecule type" value="Genomic_DNA"/>
</dbReference>
<evidence type="ECO:0000256" key="1">
    <source>
        <dbReference type="SAM" id="MobiDB-lite"/>
    </source>
</evidence>
<dbReference type="AlphaFoldDB" id="A0A3D8IMF1"/>
<feature type="region of interest" description="Disordered" evidence="1">
    <location>
        <begin position="81"/>
        <end position="106"/>
    </location>
</feature>
<comment type="caution">
    <text evidence="2">The sequence shown here is derived from an EMBL/GenBank/DDBJ whole genome shotgun (WGS) entry which is preliminary data.</text>
</comment>
<reference evidence="2 3" key="1">
    <citation type="submission" date="2018-04" db="EMBL/GenBank/DDBJ databases">
        <title>Novel Campyloabacter and Helicobacter Species and Strains.</title>
        <authorList>
            <person name="Mannion A.J."/>
            <person name="Shen Z."/>
            <person name="Fox J.G."/>
        </authorList>
    </citation>
    <scope>NUCLEOTIDE SEQUENCE [LARGE SCALE GENOMIC DNA]</scope>
    <source>
        <strain evidence="2 3">MIT 12-6600</strain>
    </source>
</reference>
<dbReference type="Proteomes" id="UP000256514">
    <property type="component" value="Unassembled WGS sequence"/>
</dbReference>
<sequence>MKISVTLHGLSEEFLTPLNPRERSRIIREIVFEYISNHKDELYDILLKQTGKVGAINLLKTLQETSDAHIVQAEVTKYKETNTNEAKKSMPNNTEENSQAISGTKDFQEYKEEGSVNLNTLKNEFSMTQ</sequence>
<dbReference type="OrthoDB" id="10008157at2"/>
<keyword evidence="3" id="KW-1185">Reference proteome</keyword>
<evidence type="ECO:0000313" key="2">
    <source>
        <dbReference type="EMBL" id="RDU66457.1"/>
    </source>
</evidence>
<gene>
    <name evidence="2" type="ORF">CQA54_07085</name>
</gene>
<accession>A0A3D8IMF1</accession>